<proteinExistence type="predicted"/>
<evidence type="ECO:0000313" key="1">
    <source>
        <dbReference type="EMBL" id="BCK84176.1"/>
    </source>
</evidence>
<name>A0A810QE81_9FIRM</name>
<accession>A0A810QE81</accession>
<dbReference type="AlphaFoldDB" id="A0A810QE81"/>
<dbReference type="Proteomes" id="UP000679848">
    <property type="component" value="Chromosome"/>
</dbReference>
<reference evidence="1" key="1">
    <citation type="submission" date="2020-09" db="EMBL/GenBank/DDBJ databases">
        <title>New species isolated from human feces.</title>
        <authorList>
            <person name="Kitahara M."/>
            <person name="Shigeno Y."/>
            <person name="Shime M."/>
            <person name="Matsumoto Y."/>
            <person name="Nakamura S."/>
            <person name="Motooka D."/>
            <person name="Fukuoka S."/>
            <person name="Nishikawa H."/>
            <person name="Benno Y."/>
        </authorList>
    </citation>
    <scope>NUCLEOTIDE SEQUENCE</scope>
    <source>
        <strain evidence="1">MM59</strain>
    </source>
</reference>
<dbReference type="KEGG" id="pfaa:MM59RIKEN_14950"/>
<sequence>MGRGIGYVDSLAMHPPFSFRLAEKKTGRTRRGYAASVSGTAANGCAMDGPKEKTLGANLHVCASLLNTGVFRMCAD</sequence>
<keyword evidence="2" id="KW-1185">Reference proteome</keyword>
<dbReference type="EMBL" id="AP023420">
    <property type="protein sequence ID" value="BCK84176.1"/>
    <property type="molecule type" value="Genomic_DNA"/>
</dbReference>
<gene>
    <name evidence="1" type="ORF">MM59RIKEN_14950</name>
</gene>
<protein>
    <submittedName>
        <fullName evidence="1">Uncharacterized protein</fullName>
    </submittedName>
</protein>
<evidence type="ECO:0000313" key="2">
    <source>
        <dbReference type="Proteomes" id="UP000679848"/>
    </source>
</evidence>
<organism evidence="1 2">
    <name type="scientific">Pusillibacter faecalis</name>
    <dbReference type="NCBI Taxonomy" id="2714358"/>
    <lineage>
        <taxon>Bacteria</taxon>
        <taxon>Bacillati</taxon>
        <taxon>Bacillota</taxon>
        <taxon>Clostridia</taxon>
        <taxon>Eubacteriales</taxon>
        <taxon>Oscillospiraceae</taxon>
        <taxon>Pusillibacter</taxon>
    </lineage>
</organism>